<dbReference type="SUPFAM" id="SSF57701">
    <property type="entry name" value="Zn2/Cys6 DNA-binding domain"/>
    <property type="match status" value="1"/>
</dbReference>
<evidence type="ECO:0000256" key="8">
    <source>
        <dbReference type="SAM" id="Phobius"/>
    </source>
</evidence>
<dbReference type="GO" id="GO:0008270">
    <property type="term" value="F:zinc ion binding"/>
    <property type="evidence" value="ECO:0007669"/>
    <property type="project" value="InterPro"/>
</dbReference>
<dbReference type="PROSITE" id="PS00463">
    <property type="entry name" value="ZN2_CY6_FUNGAL_1"/>
    <property type="match status" value="1"/>
</dbReference>
<dbReference type="PANTHER" id="PTHR46910:SF37">
    <property type="entry name" value="ZN(II)2CYS6 TRANSCRIPTION FACTOR (EUROFUNG)"/>
    <property type="match status" value="1"/>
</dbReference>
<gene>
    <name evidence="10" type="ORF">B0T19DRAFT_374655</name>
</gene>
<evidence type="ECO:0000256" key="1">
    <source>
        <dbReference type="ARBA" id="ARBA00004123"/>
    </source>
</evidence>
<dbReference type="InterPro" id="IPR007219">
    <property type="entry name" value="XnlR_reg_dom"/>
</dbReference>
<proteinExistence type="predicted"/>
<evidence type="ECO:0000313" key="11">
    <source>
        <dbReference type="Proteomes" id="UP001286456"/>
    </source>
</evidence>
<sequence>MRKRACDACHKRKIQCDGAVPQCNWCRHHAMTCTFDRVSARSRWGSETSKSALRRAAAVGNGQRTELAHRLGLVEQLLAQRNINSSSSSLNRSPAFADDLDSEDSENPSLNSASPRDPATPSTISQTPTAAPATPAAELGEDKAGLRVCFVKFHFAGYHLGDISAYSGIPLFSTEGLSWLRCRTGQDPALLSVEDRLPSSYLRLPIYGIPQQPGGVSLSLPDRTVVDDGLRFFQNSPLKLEFPMIDSVLFQQTINIAYDSSQGPVSFSAACIFSFLAVLSLFGGHGCSAAQRADGHEYSRRAQAVLTLLPQEFNITSLQTVMMLSMYQLFSGQIASATMFHSLACRVMFMVGGHTLPDPWSEHTGHTMDHTVRTSRQLRKLFWLCYIFDKEISIRTGQPPSIDDAHCDLTLPNGYLDIQYLDYTDVTLLDDAAVPVLPGDLRLSIIKSKACKLLYSVEALRKSDTELLRDIRELDDELERWRLSVPPKHRPTLSIAWEASMEHYANAPDSIRTIVINFEYHYLVATIHRATGRCRSWANAEGGGGEMEGVSSSLMLSVEASRSTLLFLRTTVRSLLGEAFWMIVFYPMSAVITVFCGILLNPLDPRADEDLKLLAAAPELMKTIRTRALTPDEMVHLRMVEDFLMELTRLGNCAVLKARQEQVGRVLAYM</sequence>
<dbReference type="GO" id="GO:0000981">
    <property type="term" value="F:DNA-binding transcription factor activity, RNA polymerase II-specific"/>
    <property type="evidence" value="ECO:0007669"/>
    <property type="project" value="InterPro"/>
</dbReference>
<evidence type="ECO:0000259" key="9">
    <source>
        <dbReference type="PROSITE" id="PS50048"/>
    </source>
</evidence>
<evidence type="ECO:0000256" key="2">
    <source>
        <dbReference type="ARBA" id="ARBA00022723"/>
    </source>
</evidence>
<dbReference type="AlphaFoldDB" id="A0AAE0IBK9"/>
<keyword evidence="8" id="KW-0812">Transmembrane</keyword>
<evidence type="ECO:0000256" key="6">
    <source>
        <dbReference type="ARBA" id="ARBA00023242"/>
    </source>
</evidence>
<dbReference type="InterPro" id="IPR050987">
    <property type="entry name" value="AtrR-like"/>
</dbReference>
<dbReference type="CDD" id="cd12148">
    <property type="entry name" value="fungal_TF_MHR"/>
    <property type="match status" value="1"/>
</dbReference>
<keyword evidence="5" id="KW-0804">Transcription</keyword>
<keyword evidence="4" id="KW-0238">DNA-binding</keyword>
<dbReference type="GO" id="GO:0006351">
    <property type="term" value="P:DNA-templated transcription"/>
    <property type="evidence" value="ECO:0007669"/>
    <property type="project" value="InterPro"/>
</dbReference>
<dbReference type="CDD" id="cd00067">
    <property type="entry name" value="GAL4"/>
    <property type="match status" value="1"/>
</dbReference>
<dbReference type="Pfam" id="PF00172">
    <property type="entry name" value="Zn_clus"/>
    <property type="match status" value="1"/>
</dbReference>
<comment type="subcellular location">
    <subcellularLocation>
        <location evidence="1">Nucleus</location>
    </subcellularLocation>
</comment>
<reference evidence="10" key="2">
    <citation type="submission" date="2023-06" db="EMBL/GenBank/DDBJ databases">
        <authorList>
            <consortium name="Lawrence Berkeley National Laboratory"/>
            <person name="Haridas S."/>
            <person name="Hensen N."/>
            <person name="Bonometti L."/>
            <person name="Westerberg I."/>
            <person name="Brannstrom I.O."/>
            <person name="Guillou S."/>
            <person name="Cros-Aarteil S."/>
            <person name="Calhoun S."/>
            <person name="Kuo A."/>
            <person name="Mondo S."/>
            <person name="Pangilinan J."/>
            <person name="Riley R."/>
            <person name="Labutti K."/>
            <person name="Andreopoulos B."/>
            <person name="Lipzen A."/>
            <person name="Chen C."/>
            <person name="Yanf M."/>
            <person name="Daum C."/>
            <person name="Ng V."/>
            <person name="Clum A."/>
            <person name="Steindorff A."/>
            <person name="Ohm R."/>
            <person name="Martin F."/>
            <person name="Silar P."/>
            <person name="Natvig D."/>
            <person name="Lalanne C."/>
            <person name="Gautier V."/>
            <person name="Ament-Velasquez S.L."/>
            <person name="Kruys A."/>
            <person name="Hutchinson M.I."/>
            <person name="Powell A.J."/>
            <person name="Barry K."/>
            <person name="Miller A.N."/>
            <person name="Grigoriev I.V."/>
            <person name="Debuchy R."/>
            <person name="Gladieux P."/>
            <person name="Thoren M.H."/>
            <person name="Johannesson H."/>
        </authorList>
    </citation>
    <scope>NUCLEOTIDE SEQUENCE</scope>
    <source>
        <strain evidence="10">SMH4131-1</strain>
    </source>
</reference>
<dbReference type="PANTHER" id="PTHR46910">
    <property type="entry name" value="TRANSCRIPTION FACTOR PDR1"/>
    <property type="match status" value="1"/>
</dbReference>
<protein>
    <submittedName>
        <fullName evidence="10">Fungal-specific transcription factor domain-containing protein</fullName>
    </submittedName>
</protein>
<dbReference type="SMART" id="SM00906">
    <property type="entry name" value="Fungal_trans"/>
    <property type="match status" value="1"/>
</dbReference>
<feature type="compositionally biased region" description="Low complexity" evidence="7">
    <location>
        <begin position="119"/>
        <end position="136"/>
    </location>
</feature>
<reference evidence="10" key="1">
    <citation type="journal article" date="2023" name="Mol. Phylogenet. Evol.">
        <title>Genome-scale phylogeny and comparative genomics of the fungal order Sordariales.</title>
        <authorList>
            <person name="Hensen N."/>
            <person name="Bonometti L."/>
            <person name="Westerberg I."/>
            <person name="Brannstrom I.O."/>
            <person name="Guillou S."/>
            <person name="Cros-Aarteil S."/>
            <person name="Calhoun S."/>
            <person name="Haridas S."/>
            <person name="Kuo A."/>
            <person name="Mondo S."/>
            <person name="Pangilinan J."/>
            <person name="Riley R."/>
            <person name="LaButti K."/>
            <person name="Andreopoulos B."/>
            <person name="Lipzen A."/>
            <person name="Chen C."/>
            <person name="Yan M."/>
            <person name="Daum C."/>
            <person name="Ng V."/>
            <person name="Clum A."/>
            <person name="Steindorff A."/>
            <person name="Ohm R.A."/>
            <person name="Martin F."/>
            <person name="Silar P."/>
            <person name="Natvig D.O."/>
            <person name="Lalanne C."/>
            <person name="Gautier V."/>
            <person name="Ament-Velasquez S.L."/>
            <person name="Kruys A."/>
            <person name="Hutchinson M.I."/>
            <person name="Powell A.J."/>
            <person name="Barry K."/>
            <person name="Miller A.N."/>
            <person name="Grigoriev I.V."/>
            <person name="Debuchy R."/>
            <person name="Gladieux P."/>
            <person name="Hiltunen Thoren M."/>
            <person name="Johannesson H."/>
        </authorList>
    </citation>
    <scope>NUCLEOTIDE SEQUENCE</scope>
    <source>
        <strain evidence="10">SMH4131-1</strain>
    </source>
</reference>
<dbReference type="PROSITE" id="PS50048">
    <property type="entry name" value="ZN2_CY6_FUNGAL_2"/>
    <property type="match status" value="1"/>
</dbReference>
<accession>A0AAE0IBK9</accession>
<dbReference type="InterPro" id="IPR001138">
    <property type="entry name" value="Zn2Cys6_DnaBD"/>
</dbReference>
<dbReference type="Pfam" id="PF04082">
    <property type="entry name" value="Fungal_trans"/>
    <property type="match status" value="1"/>
</dbReference>
<evidence type="ECO:0000256" key="3">
    <source>
        <dbReference type="ARBA" id="ARBA00023015"/>
    </source>
</evidence>
<keyword evidence="2" id="KW-0479">Metal-binding</keyword>
<dbReference type="Proteomes" id="UP001286456">
    <property type="component" value="Unassembled WGS sequence"/>
</dbReference>
<keyword evidence="6" id="KW-0539">Nucleus</keyword>
<evidence type="ECO:0000256" key="4">
    <source>
        <dbReference type="ARBA" id="ARBA00023125"/>
    </source>
</evidence>
<feature type="region of interest" description="Disordered" evidence="7">
    <location>
        <begin position="85"/>
        <end position="136"/>
    </location>
</feature>
<keyword evidence="8" id="KW-0472">Membrane</keyword>
<evidence type="ECO:0000313" key="10">
    <source>
        <dbReference type="EMBL" id="KAK3321291.1"/>
    </source>
</evidence>
<keyword evidence="8" id="KW-1133">Transmembrane helix</keyword>
<dbReference type="Gene3D" id="4.10.240.10">
    <property type="entry name" value="Zn(2)-C6 fungal-type DNA-binding domain"/>
    <property type="match status" value="1"/>
</dbReference>
<dbReference type="GO" id="GO:0005634">
    <property type="term" value="C:nucleus"/>
    <property type="evidence" value="ECO:0007669"/>
    <property type="project" value="UniProtKB-SubCell"/>
</dbReference>
<dbReference type="GO" id="GO:0003677">
    <property type="term" value="F:DNA binding"/>
    <property type="evidence" value="ECO:0007669"/>
    <property type="project" value="UniProtKB-KW"/>
</dbReference>
<feature type="transmembrane region" description="Helical" evidence="8">
    <location>
        <begin position="579"/>
        <end position="600"/>
    </location>
</feature>
<organism evidence="10 11">
    <name type="scientific">Cercophora scortea</name>
    <dbReference type="NCBI Taxonomy" id="314031"/>
    <lineage>
        <taxon>Eukaryota</taxon>
        <taxon>Fungi</taxon>
        <taxon>Dikarya</taxon>
        <taxon>Ascomycota</taxon>
        <taxon>Pezizomycotina</taxon>
        <taxon>Sordariomycetes</taxon>
        <taxon>Sordariomycetidae</taxon>
        <taxon>Sordariales</taxon>
        <taxon>Lasiosphaeriaceae</taxon>
        <taxon>Cercophora</taxon>
    </lineage>
</organism>
<name>A0AAE0IBK9_9PEZI</name>
<comment type="caution">
    <text evidence="10">The sequence shown here is derived from an EMBL/GenBank/DDBJ whole genome shotgun (WGS) entry which is preliminary data.</text>
</comment>
<evidence type="ECO:0000256" key="5">
    <source>
        <dbReference type="ARBA" id="ARBA00023163"/>
    </source>
</evidence>
<keyword evidence="3" id="KW-0805">Transcription regulation</keyword>
<evidence type="ECO:0000256" key="7">
    <source>
        <dbReference type="SAM" id="MobiDB-lite"/>
    </source>
</evidence>
<keyword evidence="11" id="KW-1185">Reference proteome</keyword>
<dbReference type="EMBL" id="JAUEPO010000005">
    <property type="protein sequence ID" value="KAK3321291.1"/>
    <property type="molecule type" value="Genomic_DNA"/>
</dbReference>
<feature type="domain" description="Zn(2)-C6 fungal-type" evidence="9">
    <location>
        <begin position="5"/>
        <end position="35"/>
    </location>
</feature>
<dbReference type="InterPro" id="IPR036864">
    <property type="entry name" value="Zn2-C6_fun-type_DNA-bd_sf"/>
</dbReference>